<evidence type="ECO:0000313" key="1">
    <source>
        <dbReference type="EMBL" id="BAB99198.1"/>
    </source>
</evidence>
<dbReference type="BioCyc" id="CORYNE:G18NG-11397-MONOMER"/>
<reference evidence="2" key="1">
    <citation type="journal article" date="2003" name="Appl. Microbiol. Biotechnol.">
        <title>The Corynebacterium glutamicum genome: features and impacts on biotechnological processes.</title>
        <authorList>
            <person name="Ikeda M."/>
            <person name="Nakagawa S."/>
        </authorList>
    </citation>
    <scope>NUCLEOTIDE SEQUENCE [LARGE SCALE GENOMIC DNA]</scope>
    <source>
        <strain evidence="2">ATCC 13032 / DSM 20300 / BCRC 11384 / JCM 1318 / LMG 3730 / NCIMB 10025</strain>
    </source>
</reference>
<dbReference type="GeneID" id="1019763"/>
<gene>
    <name evidence="1" type="ordered locus">Cgl1805</name>
</gene>
<accession>Q8NPK7</accession>
<dbReference type="Proteomes" id="UP000000582">
    <property type="component" value="Chromosome"/>
</dbReference>
<keyword evidence="2" id="KW-1185">Reference proteome</keyword>
<dbReference type="STRING" id="196627.cg2025"/>
<organism evidence="1 2">
    <name type="scientific">Corynebacterium glutamicum (strain ATCC 13032 / DSM 20300 / JCM 1318 / BCRC 11384 / CCUG 27702 / LMG 3730 / NBRC 12168 / NCIMB 10025 / NRRL B-2784 / 534)</name>
    <dbReference type="NCBI Taxonomy" id="196627"/>
    <lineage>
        <taxon>Bacteria</taxon>
        <taxon>Bacillati</taxon>
        <taxon>Actinomycetota</taxon>
        <taxon>Actinomycetes</taxon>
        <taxon>Mycobacteriales</taxon>
        <taxon>Corynebacteriaceae</taxon>
        <taxon>Corynebacterium</taxon>
    </lineage>
</organism>
<proteinExistence type="predicted"/>
<evidence type="ECO:0000313" key="2">
    <source>
        <dbReference type="Proteomes" id="UP000000582"/>
    </source>
</evidence>
<dbReference type="AlphaFoldDB" id="Q8NPK7"/>
<name>Q8NPK7_CORGL</name>
<sequence length="120" mass="13511">MVTLHLPYLKQRIRKQKIMSNLPTEVYLSNQNQNETILALKTWLSPSVAKVEYGGSSISVAKLLDNPYEALNIARHEEPKSWQTVARIHFDSSEEATVIVTMKGLGGTDRIRLTISQSES</sequence>
<dbReference type="RefSeq" id="WP_227747670.1">
    <property type="nucleotide sequence ID" value="NC_003450.3"/>
</dbReference>
<dbReference type="PATRIC" id="fig|196627.13.peg.1754"/>
<protein>
    <submittedName>
        <fullName evidence="1">Uncharacterized protein</fullName>
    </submittedName>
</protein>
<dbReference type="HOGENOM" id="CLU_2272637_0_0_11"/>
<dbReference type="EMBL" id="BA000036">
    <property type="protein sequence ID" value="BAB99198.1"/>
    <property type="molecule type" value="Genomic_DNA"/>
</dbReference>
<dbReference type="KEGG" id="cgl:Cgl1805"/>